<keyword evidence="1" id="KW-0862">Zinc</keyword>
<proteinExistence type="predicted"/>
<feature type="region of interest" description="Disordered" evidence="3">
    <location>
        <begin position="451"/>
        <end position="509"/>
    </location>
</feature>
<protein>
    <recommendedName>
        <fullName evidence="4">CCHC-type domain-containing protein</fullName>
    </recommendedName>
</protein>
<accession>A0A699L6S4</accession>
<name>A0A699L6S4_TANCI</name>
<evidence type="ECO:0000256" key="3">
    <source>
        <dbReference type="SAM" id="MobiDB-lite"/>
    </source>
</evidence>
<evidence type="ECO:0000256" key="2">
    <source>
        <dbReference type="SAM" id="Coils"/>
    </source>
</evidence>
<feature type="non-terminal residue" evidence="5">
    <location>
        <position position="509"/>
    </location>
</feature>
<evidence type="ECO:0000313" key="5">
    <source>
        <dbReference type="EMBL" id="GFB21985.1"/>
    </source>
</evidence>
<dbReference type="Gene3D" id="4.10.60.10">
    <property type="entry name" value="Zinc finger, CCHC-type"/>
    <property type="match status" value="1"/>
</dbReference>
<feature type="domain" description="CCHC-type" evidence="4">
    <location>
        <begin position="232"/>
        <end position="247"/>
    </location>
</feature>
<dbReference type="InterPro" id="IPR001878">
    <property type="entry name" value="Znf_CCHC"/>
</dbReference>
<dbReference type="AlphaFoldDB" id="A0A699L6S4"/>
<dbReference type="GO" id="GO:0008270">
    <property type="term" value="F:zinc ion binding"/>
    <property type="evidence" value="ECO:0007669"/>
    <property type="project" value="UniProtKB-KW"/>
</dbReference>
<sequence length="509" mass="56679">MSDYSLWEVILNGDSPVPTPLVEGVAQPVAPTTVEQKLARKNELKARGTLLMALPDKHQLKFNSHKDAKSLMEAIEKRFGGNTETKKEDVNLKFLCSLPSEWKTHTLIWRNNTDLEDKSLDDLCNSFKIYESEVKHSSSQGTDSHNLAFVSTTSADSTNDSVSAAVSVSTVGAKLSASTLPNIDADDLEEMDLKWQMAILTMRARKFLQKTGRNLGFNGPTSMGFDMAKVECYNCHRKGYFARECRSLKDSRKTAVAEPQRRSSYQAEEEPTNFALMAFSSSSSNSSSDCETGLESVEARLLVYKQNESALEENIKLLNIEVQLRDNALANLRQKLETTKKERDDLNMKLEKFQTYSKTLTDLLASQTSDKARLGYNSKVFTQAMFDYDNYYSSESDNDSWPPTNLYDRFVPSGGYHTVPPPMTGTFMPPKPDLMFYTPPSDENEQLDFNGEDMPHVTKDVPSFAQSPELVKSPRHSGLIPPPPMSVAPPSAAAPSKSKPVLPTAARTV</sequence>
<dbReference type="PROSITE" id="PS50158">
    <property type="entry name" value="ZF_CCHC"/>
    <property type="match status" value="1"/>
</dbReference>
<feature type="coiled-coil region" evidence="2">
    <location>
        <begin position="294"/>
        <end position="349"/>
    </location>
</feature>
<dbReference type="EMBL" id="BKCJ010578420">
    <property type="protein sequence ID" value="GFB21985.1"/>
    <property type="molecule type" value="Genomic_DNA"/>
</dbReference>
<feature type="compositionally biased region" description="Low complexity" evidence="3">
    <location>
        <begin position="488"/>
        <end position="503"/>
    </location>
</feature>
<organism evidence="5">
    <name type="scientific">Tanacetum cinerariifolium</name>
    <name type="common">Dalmatian daisy</name>
    <name type="synonym">Chrysanthemum cinerariifolium</name>
    <dbReference type="NCBI Taxonomy" id="118510"/>
    <lineage>
        <taxon>Eukaryota</taxon>
        <taxon>Viridiplantae</taxon>
        <taxon>Streptophyta</taxon>
        <taxon>Embryophyta</taxon>
        <taxon>Tracheophyta</taxon>
        <taxon>Spermatophyta</taxon>
        <taxon>Magnoliopsida</taxon>
        <taxon>eudicotyledons</taxon>
        <taxon>Gunneridae</taxon>
        <taxon>Pentapetalae</taxon>
        <taxon>asterids</taxon>
        <taxon>campanulids</taxon>
        <taxon>Asterales</taxon>
        <taxon>Asteraceae</taxon>
        <taxon>Asteroideae</taxon>
        <taxon>Anthemideae</taxon>
        <taxon>Anthemidinae</taxon>
        <taxon>Tanacetum</taxon>
    </lineage>
</organism>
<keyword evidence="1" id="KW-0863">Zinc-finger</keyword>
<gene>
    <name evidence="5" type="ORF">Tci_693956</name>
</gene>
<reference evidence="5" key="1">
    <citation type="journal article" date="2019" name="Sci. Rep.">
        <title>Draft genome of Tanacetum cinerariifolium, the natural source of mosquito coil.</title>
        <authorList>
            <person name="Yamashiro T."/>
            <person name="Shiraishi A."/>
            <person name="Satake H."/>
            <person name="Nakayama K."/>
        </authorList>
    </citation>
    <scope>NUCLEOTIDE SEQUENCE</scope>
</reference>
<keyword evidence="2" id="KW-0175">Coiled coil</keyword>
<evidence type="ECO:0000256" key="1">
    <source>
        <dbReference type="PROSITE-ProRule" id="PRU00047"/>
    </source>
</evidence>
<keyword evidence="1" id="KW-0479">Metal-binding</keyword>
<dbReference type="InterPro" id="IPR036875">
    <property type="entry name" value="Znf_CCHC_sf"/>
</dbReference>
<evidence type="ECO:0000259" key="4">
    <source>
        <dbReference type="PROSITE" id="PS50158"/>
    </source>
</evidence>
<dbReference type="GO" id="GO:0003676">
    <property type="term" value="F:nucleic acid binding"/>
    <property type="evidence" value="ECO:0007669"/>
    <property type="project" value="InterPro"/>
</dbReference>
<comment type="caution">
    <text evidence="5">The sequence shown here is derived from an EMBL/GenBank/DDBJ whole genome shotgun (WGS) entry which is preliminary data.</text>
</comment>
<dbReference type="SUPFAM" id="SSF57756">
    <property type="entry name" value="Retrovirus zinc finger-like domains"/>
    <property type="match status" value="1"/>
</dbReference>